<sequence length="56" mass="6635">MLHFPLVLKEKNKLEDCSFSEKRETTICDSKNYMHFHTSCHISKPLHRLCNSKSKI</sequence>
<keyword evidence="2" id="KW-1185">Reference proteome</keyword>
<dbReference type="EMBL" id="JBGMDY010000010">
    <property type="protein sequence ID" value="KAL2321128.1"/>
    <property type="molecule type" value="Genomic_DNA"/>
</dbReference>
<proteinExistence type="predicted"/>
<gene>
    <name evidence="1" type="ORF">Fmac_030097</name>
</gene>
<comment type="caution">
    <text evidence="1">The sequence shown here is derived from an EMBL/GenBank/DDBJ whole genome shotgun (WGS) entry which is preliminary data.</text>
</comment>
<evidence type="ECO:0000313" key="1">
    <source>
        <dbReference type="EMBL" id="KAL2321128.1"/>
    </source>
</evidence>
<protein>
    <submittedName>
        <fullName evidence="1">Uncharacterized protein</fullName>
    </submittedName>
</protein>
<organism evidence="1 2">
    <name type="scientific">Flemingia macrophylla</name>
    <dbReference type="NCBI Taxonomy" id="520843"/>
    <lineage>
        <taxon>Eukaryota</taxon>
        <taxon>Viridiplantae</taxon>
        <taxon>Streptophyta</taxon>
        <taxon>Embryophyta</taxon>
        <taxon>Tracheophyta</taxon>
        <taxon>Spermatophyta</taxon>
        <taxon>Magnoliopsida</taxon>
        <taxon>eudicotyledons</taxon>
        <taxon>Gunneridae</taxon>
        <taxon>Pentapetalae</taxon>
        <taxon>rosids</taxon>
        <taxon>fabids</taxon>
        <taxon>Fabales</taxon>
        <taxon>Fabaceae</taxon>
        <taxon>Papilionoideae</taxon>
        <taxon>50 kb inversion clade</taxon>
        <taxon>NPAAA clade</taxon>
        <taxon>indigoferoid/millettioid clade</taxon>
        <taxon>Phaseoleae</taxon>
        <taxon>Flemingia</taxon>
    </lineage>
</organism>
<dbReference type="AlphaFoldDB" id="A0ABD1LCG1"/>
<name>A0ABD1LCG1_9FABA</name>
<reference evidence="1 2" key="1">
    <citation type="submission" date="2024-08" db="EMBL/GenBank/DDBJ databases">
        <title>Insights into the chromosomal genome structure of Flemingia macrophylla.</title>
        <authorList>
            <person name="Ding Y."/>
            <person name="Zhao Y."/>
            <person name="Bi W."/>
            <person name="Wu M."/>
            <person name="Zhao G."/>
            <person name="Gong Y."/>
            <person name="Li W."/>
            <person name="Zhang P."/>
        </authorList>
    </citation>
    <scope>NUCLEOTIDE SEQUENCE [LARGE SCALE GENOMIC DNA]</scope>
    <source>
        <strain evidence="1">DYQJB</strain>
        <tissue evidence="1">Leaf</tissue>
    </source>
</reference>
<accession>A0ABD1LCG1</accession>
<dbReference type="Proteomes" id="UP001603857">
    <property type="component" value="Unassembled WGS sequence"/>
</dbReference>
<evidence type="ECO:0000313" key="2">
    <source>
        <dbReference type="Proteomes" id="UP001603857"/>
    </source>
</evidence>